<evidence type="ECO:0000313" key="2">
    <source>
        <dbReference type="EMBL" id="RDW76892.1"/>
    </source>
</evidence>
<dbReference type="EMBL" id="PVWQ01000007">
    <property type="protein sequence ID" value="RDW76892.1"/>
    <property type="molecule type" value="Genomic_DNA"/>
</dbReference>
<sequence length="324" mass="33411">MIHSKVLLLAPILSALAQDLSTDIVGCTDLDCPNQGWDSCTVTDESYAGIGLARISGVPDSLVGISLVKGVHIEDPESGGGNGSDDDRSFKSVYYLGTPSNLDVGDLSGCAVVFNDPPTGPGFQQPKINDSVAVDIRASYGTCPDVITQGCIDSLTRQARNVQTGSNGCSALKSDLEDNPPDECSDLTGAGDGLGRFDVISLGNLSTISQSANGSSDCWPVQPKSDNLAQLYDDTSNGNYTEEGNLAEMYKITPILTVFTSSNGSNSLVSNTSASLTCLKVVSTGNVTNATDPEDTDEGGAAMSAVNMAGATVAGLATLMFVLL</sequence>
<dbReference type="GeneID" id="38117254"/>
<dbReference type="RefSeq" id="XP_026603204.1">
    <property type="nucleotide sequence ID" value="XM_026748900.1"/>
</dbReference>
<dbReference type="STRING" id="1810919.A0A3D8RS32"/>
<keyword evidence="3" id="KW-1185">Reference proteome</keyword>
<feature type="signal peptide" evidence="1">
    <location>
        <begin position="1"/>
        <end position="17"/>
    </location>
</feature>
<reference evidence="2 3" key="1">
    <citation type="journal article" date="2018" name="IMA Fungus">
        <title>IMA Genome-F 9: Draft genome sequence of Annulohypoxylon stygium, Aspergillus mulundensis, Berkeleyomyces basicola (syn. Thielaviopsis basicola), Ceratocystis smalleyi, two Cercospora beticola strains, Coleophoma cylindrospora, Fusarium fracticaudum, Phialophora cf. hyalina, and Morchella septimelata.</title>
        <authorList>
            <person name="Wingfield B.D."/>
            <person name="Bills G.F."/>
            <person name="Dong Y."/>
            <person name="Huang W."/>
            <person name="Nel W.J."/>
            <person name="Swalarsk-Parry B.S."/>
            <person name="Vaghefi N."/>
            <person name="Wilken P.M."/>
            <person name="An Z."/>
            <person name="de Beer Z.W."/>
            <person name="De Vos L."/>
            <person name="Chen L."/>
            <person name="Duong T.A."/>
            <person name="Gao Y."/>
            <person name="Hammerbacher A."/>
            <person name="Kikkert J.R."/>
            <person name="Li Y."/>
            <person name="Li H."/>
            <person name="Li K."/>
            <person name="Li Q."/>
            <person name="Liu X."/>
            <person name="Ma X."/>
            <person name="Naidoo K."/>
            <person name="Pethybridge S.J."/>
            <person name="Sun J."/>
            <person name="Steenkamp E.T."/>
            <person name="van der Nest M.A."/>
            <person name="van Wyk S."/>
            <person name="Wingfield M.J."/>
            <person name="Xiong C."/>
            <person name="Yue Q."/>
            <person name="Zhang X."/>
        </authorList>
    </citation>
    <scope>NUCLEOTIDE SEQUENCE [LARGE SCALE GENOMIC DNA]</scope>
    <source>
        <strain evidence="2 3">DSM 5745</strain>
    </source>
</reference>
<gene>
    <name evidence="2" type="ORF">DSM5745_06884</name>
</gene>
<dbReference type="OrthoDB" id="4154404at2759"/>
<name>A0A3D8RS32_9EURO</name>
<proteinExistence type="predicted"/>
<accession>A0A3D8RS32</accession>
<dbReference type="AlphaFoldDB" id="A0A3D8RS32"/>
<comment type="caution">
    <text evidence="2">The sequence shown here is derived from an EMBL/GenBank/DDBJ whole genome shotgun (WGS) entry which is preliminary data.</text>
</comment>
<evidence type="ECO:0000313" key="3">
    <source>
        <dbReference type="Proteomes" id="UP000256690"/>
    </source>
</evidence>
<feature type="chain" id="PRO_5017750864" evidence="1">
    <location>
        <begin position="18"/>
        <end position="324"/>
    </location>
</feature>
<dbReference type="Proteomes" id="UP000256690">
    <property type="component" value="Unassembled WGS sequence"/>
</dbReference>
<organism evidence="2 3">
    <name type="scientific">Aspergillus mulundensis</name>
    <dbReference type="NCBI Taxonomy" id="1810919"/>
    <lineage>
        <taxon>Eukaryota</taxon>
        <taxon>Fungi</taxon>
        <taxon>Dikarya</taxon>
        <taxon>Ascomycota</taxon>
        <taxon>Pezizomycotina</taxon>
        <taxon>Eurotiomycetes</taxon>
        <taxon>Eurotiomycetidae</taxon>
        <taxon>Eurotiales</taxon>
        <taxon>Aspergillaceae</taxon>
        <taxon>Aspergillus</taxon>
        <taxon>Aspergillus subgen. Nidulantes</taxon>
    </lineage>
</organism>
<evidence type="ECO:0000256" key="1">
    <source>
        <dbReference type="SAM" id="SignalP"/>
    </source>
</evidence>
<keyword evidence="1" id="KW-0732">Signal</keyword>
<protein>
    <submittedName>
        <fullName evidence="2">Uncharacterized protein</fullName>
    </submittedName>
</protein>